<protein>
    <submittedName>
        <fullName evidence="1">Uncharacterized protein</fullName>
    </submittedName>
</protein>
<gene>
    <name evidence="1" type="ORF">WA026_012364</name>
</gene>
<accession>A0AAW1V023</accession>
<evidence type="ECO:0000313" key="2">
    <source>
        <dbReference type="Proteomes" id="UP001431783"/>
    </source>
</evidence>
<name>A0AAW1V023_9CUCU</name>
<sequence>MESILDLIRECFVNTCNKDTLNLYKQYKKQYLQKTQIYRRIHNENKIATADYIPKESWKIRNTETGREKRRTLMGAPSAYNFNEFSTNMGSSVTDQITDALVTKDHFSDL</sequence>
<proteinExistence type="predicted"/>
<comment type="caution">
    <text evidence="1">The sequence shown here is derived from an EMBL/GenBank/DDBJ whole genome shotgun (WGS) entry which is preliminary data.</text>
</comment>
<organism evidence="1 2">
    <name type="scientific">Henosepilachna vigintioctopunctata</name>
    <dbReference type="NCBI Taxonomy" id="420089"/>
    <lineage>
        <taxon>Eukaryota</taxon>
        <taxon>Metazoa</taxon>
        <taxon>Ecdysozoa</taxon>
        <taxon>Arthropoda</taxon>
        <taxon>Hexapoda</taxon>
        <taxon>Insecta</taxon>
        <taxon>Pterygota</taxon>
        <taxon>Neoptera</taxon>
        <taxon>Endopterygota</taxon>
        <taxon>Coleoptera</taxon>
        <taxon>Polyphaga</taxon>
        <taxon>Cucujiformia</taxon>
        <taxon>Coccinelloidea</taxon>
        <taxon>Coccinellidae</taxon>
        <taxon>Epilachninae</taxon>
        <taxon>Epilachnini</taxon>
        <taxon>Henosepilachna</taxon>
    </lineage>
</organism>
<dbReference type="Proteomes" id="UP001431783">
    <property type="component" value="Unassembled WGS sequence"/>
</dbReference>
<reference evidence="1 2" key="1">
    <citation type="submission" date="2023-03" db="EMBL/GenBank/DDBJ databases">
        <title>Genome insight into feeding habits of ladybird beetles.</title>
        <authorList>
            <person name="Li H.-S."/>
            <person name="Huang Y.-H."/>
            <person name="Pang H."/>
        </authorList>
    </citation>
    <scope>NUCLEOTIDE SEQUENCE [LARGE SCALE GENOMIC DNA]</scope>
    <source>
        <strain evidence="1">SYSU_2023b</strain>
        <tissue evidence="1">Whole body</tissue>
    </source>
</reference>
<keyword evidence="2" id="KW-1185">Reference proteome</keyword>
<dbReference type="AlphaFoldDB" id="A0AAW1V023"/>
<evidence type="ECO:0000313" key="1">
    <source>
        <dbReference type="EMBL" id="KAK9885602.1"/>
    </source>
</evidence>
<dbReference type="EMBL" id="JARQZJ010000096">
    <property type="protein sequence ID" value="KAK9885602.1"/>
    <property type="molecule type" value="Genomic_DNA"/>
</dbReference>